<feature type="compositionally biased region" description="Polar residues" evidence="2">
    <location>
        <begin position="23"/>
        <end position="42"/>
    </location>
</feature>
<dbReference type="AlphaFoldDB" id="A0A6I8TZI3"/>
<dbReference type="InParanoid" id="A0A6I8TZI3"/>
<keyword evidence="1" id="KW-0175">Coiled coil</keyword>
<evidence type="ECO:0000313" key="3">
    <source>
        <dbReference type="EnsemblMetazoa" id="AAEL020742-PA"/>
    </source>
</evidence>
<evidence type="ECO:0000313" key="4">
    <source>
        <dbReference type="Proteomes" id="UP000008820"/>
    </source>
</evidence>
<accession>A0A6I8TZI3</accession>
<reference evidence="3" key="2">
    <citation type="submission" date="2020-05" db="UniProtKB">
        <authorList>
            <consortium name="EnsemblMetazoa"/>
        </authorList>
    </citation>
    <scope>IDENTIFICATION</scope>
    <source>
        <strain evidence="3">LVP_AGWG</strain>
    </source>
</reference>
<dbReference type="OrthoDB" id="7763830at2759"/>
<feature type="coiled-coil region" evidence="1">
    <location>
        <begin position="147"/>
        <end position="258"/>
    </location>
</feature>
<gene>
    <name evidence="3" type="primary">110675640</name>
</gene>
<reference evidence="3 4" key="1">
    <citation type="submission" date="2017-06" db="EMBL/GenBank/DDBJ databases">
        <title>Aedes aegypti genome working group (AGWG) sequencing and assembly.</title>
        <authorList>
            <consortium name="Aedes aegypti Genome Working Group (AGWG)"/>
            <person name="Matthews B.J."/>
        </authorList>
    </citation>
    <scope>NUCLEOTIDE SEQUENCE [LARGE SCALE GENOMIC DNA]</scope>
    <source>
        <strain evidence="3 4">LVP_AGWG</strain>
    </source>
</reference>
<protein>
    <submittedName>
        <fullName evidence="3">Uncharacterized protein</fullName>
    </submittedName>
</protein>
<name>A0A6I8TZI3_AEDAE</name>
<dbReference type="EnsemblMetazoa" id="AAEL020742-RA">
    <property type="protein sequence ID" value="AAEL020742-PA"/>
    <property type="gene ID" value="AAEL020742"/>
</dbReference>
<evidence type="ECO:0000256" key="1">
    <source>
        <dbReference type="SAM" id="Coils"/>
    </source>
</evidence>
<organism evidence="3 4">
    <name type="scientific">Aedes aegypti</name>
    <name type="common">Yellowfever mosquito</name>
    <name type="synonym">Culex aegypti</name>
    <dbReference type="NCBI Taxonomy" id="7159"/>
    <lineage>
        <taxon>Eukaryota</taxon>
        <taxon>Metazoa</taxon>
        <taxon>Ecdysozoa</taxon>
        <taxon>Arthropoda</taxon>
        <taxon>Hexapoda</taxon>
        <taxon>Insecta</taxon>
        <taxon>Pterygota</taxon>
        <taxon>Neoptera</taxon>
        <taxon>Endopterygota</taxon>
        <taxon>Diptera</taxon>
        <taxon>Nematocera</taxon>
        <taxon>Culicoidea</taxon>
        <taxon>Culicidae</taxon>
        <taxon>Culicinae</taxon>
        <taxon>Aedini</taxon>
        <taxon>Aedes</taxon>
        <taxon>Stegomyia</taxon>
    </lineage>
</organism>
<sequence>MSHRPVSAKIDTGLPKSVRERQISNLSRKSSQTVANKPTNARVSLPQRPKSASHCCGATDSPGKRPWSNSVLIDSKFPNGSCCKNDANKPSPNHKLGHIPAYIRKMRSSSSFQQARIEDRLEDESPPPLVPSEKVLHFPERRLLRQRTFNQKEHQQLEEALKELTEEKKMLEAQNQWLKEESESRLQIIGTESERNKQLEAQIREMSEAMVRLQSEQKTVNEIDSESSPSREELMERVHGLQAENESLRKEMEELHIQSCEDIMNQKQDPEKESNDQSECKTIGLLQRDLEKYRMARKKLKEIIQTLMVENHRLRSSLENHCIEGSLKEELVEVEQPVKNDNEEEVVRRVDFFEDLRKEKRTQQKLIEVKKYNS</sequence>
<keyword evidence="4" id="KW-1185">Reference proteome</keyword>
<dbReference type="Proteomes" id="UP000008820">
    <property type="component" value="Chromosome 2"/>
</dbReference>
<proteinExistence type="predicted"/>
<evidence type="ECO:0000256" key="2">
    <source>
        <dbReference type="SAM" id="MobiDB-lite"/>
    </source>
</evidence>
<feature type="region of interest" description="Disordered" evidence="2">
    <location>
        <begin position="1"/>
        <end position="68"/>
    </location>
</feature>